<feature type="chain" id="PRO_5027619004" description="SH3b domain-containing protein" evidence="1">
    <location>
        <begin position="20"/>
        <end position="184"/>
    </location>
</feature>
<feature type="signal peptide" evidence="1">
    <location>
        <begin position="1"/>
        <end position="19"/>
    </location>
</feature>
<keyword evidence="3" id="KW-1185">Reference proteome</keyword>
<dbReference type="EMBL" id="BLXX01000005">
    <property type="protein sequence ID" value="GFO59865.1"/>
    <property type="molecule type" value="Genomic_DNA"/>
</dbReference>
<name>A0A6V8MIM3_9BACT</name>
<evidence type="ECO:0008006" key="4">
    <source>
        <dbReference type="Google" id="ProtNLM"/>
    </source>
</evidence>
<dbReference type="AlphaFoldDB" id="A0A6V8MIM3"/>
<organism evidence="2 3">
    <name type="scientific">Geomonas silvestris</name>
    <dbReference type="NCBI Taxonomy" id="2740184"/>
    <lineage>
        <taxon>Bacteria</taxon>
        <taxon>Pseudomonadati</taxon>
        <taxon>Thermodesulfobacteriota</taxon>
        <taxon>Desulfuromonadia</taxon>
        <taxon>Geobacterales</taxon>
        <taxon>Geobacteraceae</taxon>
        <taxon>Geomonas</taxon>
    </lineage>
</organism>
<sequence length="184" mass="20220">MRYVILLTTACLIAATAWAAAPLRPYSGCGVLLAQNAPGPEASPLPFYAEPGLERLAELDLGALPRLSGDREHPVLAVYATKGSWLKLAWDDAGRAGWVEGARAWEYRSWDDYLVGRQVKVLPGLKKNLYALKGAPREASADAGSVSRDQRVRVVQVAEDWVRLERPAGWLRWRDADGRLTVSP</sequence>
<accession>A0A6V8MIM3</accession>
<evidence type="ECO:0000313" key="3">
    <source>
        <dbReference type="Proteomes" id="UP000556026"/>
    </source>
</evidence>
<evidence type="ECO:0000256" key="1">
    <source>
        <dbReference type="SAM" id="SignalP"/>
    </source>
</evidence>
<keyword evidence="1" id="KW-0732">Signal</keyword>
<reference evidence="3" key="1">
    <citation type="submission" date="2020-06" db="EMBL/GenBank/DDBJ databases">
        <title>Draft genomic sequence of Geomonas sp. Red330.</title>
        <authorList>
            <person name="Itoh H."/>
            <person name="Zhenxing X."/>
            <person name="Ushijima N."/>
            <person name="Masuda Y."/>
            <person name="Shiratori Y."/>
            <person name="Senoo K."/>
        </authorList>
    </citation>
    <scope>NUCLEOTIDE SEQUENCE [LARGE SCALE GENOMIC DNA]</scope>
    <source>
        <strain evidence="3">Red330</strain>
    </source>
</reference>
<dbReference type="RefSeq" id="WP_183354684.1">
    <property type="nucleotide sequence ID" value="NZ_BLXX01000005.1"/>
</dbReference>
<comment type="caution">
    <text evidence="2">The sequence shown here is derived from an EMBL/GenBank/DDBJ whole genome shotgun (WGS) entry which is preliminary data.</text>
</comment>
<protein>
    <recommendedName>
        <fullName evidence="4">SH3b domain-containing protein</fullName>
    </recommendedName>
</protein>
<evidence type="ECO:0000313" key="2">
    <source>
        <dbReference type="EMBL" id="GFO59865.1"/>
    </source>
</evidence>
<gene>
    <name evidence="2" type="ORF">GMST_21900</name>
</gene>
<dbReference type="Proteomes" id="UP000556026">
    <property type="component" value="Unassembled WGS sequence"/>
</dbReference>
<proteinExistence type="predicted"/>